<organism evidence="1 2">
    <name type="scientific">Kribbella orskensis</name>
    <dbReference type="NCBI Taxonomy" id="2512216"/>
    <lineage>
        <taxon>Bacteria</taxon>
        <taxon>Bacillati</taxon>
        <taxon>Actinomycetota</taxon>
        <taxon>Actinomycetes</taxon>
        <taxon>Propionibacteriales</taxon>
        <taxon>Kribbellaceae</taxon>
        <taxon>Kribbella</taxon>
    </lineage>
</organism>
<evidence type="ECO:0000313" key="1">
    <source>
        <dbReference type="EMBL" id="TCO11333.1"/>
    </source>
</evidence>
<comment type="caution">
    <text evidence="1">The sequence shown here is derived from an EMBL/GenBank/DDBJ whole genome shotgun (WGS) entry which is preliminary data.</text>
</comment>
<gene>
    <name evidence="1" type="ORF">EV644_13264</name>
</gene>
<reference evidence="1 2" key="1">
    <citation type="journal article" date="2015" name="Stand. Genomic Sci.">
        <title>Genomic Encyclopedia of Bacterial and Archaeal Type Strains, Phase III: the genomes of soil and plant-associated and newly described type strains.</title>
        <authorList>
            <person name="Whitman W.B."/>
            <person name="Woyke T."/>
            <person name="Klenk H.P."/>
            <person name="Zhou Y."/>
            <person name="Lilburn T.G."/>
            <person name="Beck B.J."/>
            <person name="De Vos P."/>
            <person name="Vandamme P."/>
            <person name="Eisen J.A."/>
            <person name="Garrity G."/>
            <person name="Hugenholtz P."/>
            <person name="Kyrpides N.C."/>
        </authorList>
    </citation>
    <scope>NUCLEOTIDE SEQUENCE [LARGE SCALE GENOMIC DNA]</scope>
    <source>
        <strain evidence="1 2">VKM Ac-2538</strain>
    </source>
</reference>
<accession>A0ABY2B8D0</accession>
<keyword evidence="2" id="KW-1185">Reference proteome</keyword>
<dbReference type="Proteomes" id="UP000295818">
    <property type="component" value="Unassembled WGS sequence"/>
</dbReference>
<proteinExistence type="predicted"/>
<sequence>MEIRSPIRDREFVDEGGTRWQLRGGELRWNRVERLIRDPRVPVLHLYLDEVREVPGAEREIVLARIRPYLKSRGDGAMRSDHTDFVAAEFKGAGHRSMLVIEESC</sequence>
<name>A0ABY2B8D0_9ACTN</name>
<dbReference type="EMBL" id="SLWM01000032">
    <property type="protein sequence ID" value="TCO11333.1"/>
    <property type="molecule type" value="Genomic_DNA"/>
</dbReference>
<dbReference type="RefSeq" id="WP_132196417.1">
    <property type="nucleotide sequence ID" value="NZ_SLWM01000032.1"/>
</dbReference>
<protein>
    <submittedName>
        <fullName evidence="1">Uncharacterized protein</fullName>
    </submittedName>
</protein>
<evidence type="ECO:0000313" key="2">
    <source>
        <dbReference type="Proteomes" id="UP000295818"/>
    </source>
</evidence>